<protein>
    <submittedName>
        <fullName evidence="3">Transmembrane protein</fullName>
    </submittedName>
</protein>
<keyword evidence="2" id="KW-1133">Transmembrane helix</keyword>
<feature type="transmembrane region" description="Helical" evidence="2">
    <location>
        <begin position="131"/>
        <end position="156"/>
    </location>
</feature>
<dbReference type="EMBL" id="OQ970179">
    <property type="protein sequence ID" value="WIU81519.1"/>
    <property type="molecule type" value="Viral_cRNA"/>
</dbReference>
<sequence>MDRNHADYVNTDPDQDYVSAIVHDWDSSNQVYDEVCIEYESMEEDIPRPNKRRRRPPTPPIPPPFPLSAPIRLRHEARLVRMPSIRSMTTRSSEPPVRVSKRKPIPIKPRQSGKETIVKINNKFKKHFCKYMCIPIIQNTIIFLMMVYLLIILHIYSIDVLQRTHNDCKKCASAEEVKQEFVVLTMDHYKRILDYVDKLYKSKVGICSTEIQPYPTGRVEIIRRSGTRVTIGTGHPGITTPDIIKQGKSPSTRREFP</sequence>
<evidence type="ECO:0000256" key="2">
    <source>
        <dbReference type="SAM" id="Phobius"/>
    </source>
</evidence>
<name>A0A9Y1Z4H9_9MONO</name>
<accession>A0A9Y1Z4H9</accession>
<evidence type="ECO:0000313" key="3">
    <source>
        <dbReference type="EMBL" id="WIU81519.1"/>
    </source>
</evidence>
<feature type="compositionally biased region" description="Pro residues" evidence="1">
    <location>
        <begin position="57"/>
        <end position="67"/>
    </location>
</feature>
<keyword evidence="2" id="KW-0472">Membrane</keyword>
<evidence type="ECO:0000256" key="1">
    <source>
        <dbReference type="SAM" id="MobiDB-lite"/>
    </source>
</evidence>
<reference evidence="3" key="1">
    <citation type="submission" date="2023-05" db="EMBL/GenBank/DDBJ databases">
        <authorList>
            <person name="Xu J."/>
            <person name="Chen J."/>
            <person name="Ren Y."/>
            <person name="Chen L."/>
            <person name="How W."/>
        </authorList>
    </citation>
    <scope>NUCLEOTIDE SEQUENCE</scope>
    <source>
        <strain evidence="3">Shiyan22</strain>
    </source>
</reference>
<feature type="region of interest" description="Disordered" evidence="1">
    <location>
        <begin position="43"/>
        <end position="67"/>
    </location>
</feature>
<keyword evidence="2 3" id="KW-0812">Transmembrane</keyword>
<gene>
    <name evidence="3" type="primary">TM</name>
</gene>
<organism evidence="3">
    <name type="scientific">Niviventer confucianus jeilongvirus</name>
    <dbReference type="NCBI Taxonomy" id="3049975"/>
    <lineage>
        <taxon>Viruses</taxon>
        <taxon>Riboviria</taxon>
        <taxon>Orthornavirae</taxon>
        <taxon>Negarnaviricota</taxon>
        <taxon>Haploviricotina</taxon>
        <taxon>Monjiviricetes</taxon>
        <taxon>Mononegavirales</taxon>
        <taxon>Paramyxoviridae</taxon>
        <taxon>Orthoparamyxovirinae</taxon>
        <taxon>Jeilongvirus</taxon>
    </lineage>
</organism>
<proteinExistence type="predicted"/>
<feature type="region of interest" description="Disordered" evidence="1">
    <location>
        <begin position="90"/>
        <end position="112"/>
    </location>
</feature>